<evidence type="ECO:0000313" key="2">
    <source>
        <dbReference type="Proteomes" id="UP000178313"/>
    </source>
</evidence>
<name>A0A1F8B0A3_9BACT</name>
<reference evidence="1 2" key="1">
    <citation type="journal article" date="2016" name="Nat. Commun.">
        <title>Thousands of microbial genomes shed light on interconnected biogeochemical processes in an aquifer system.</title>
        <authorList>
            <person name="Anantharaman K."/>
            <person name="Brown C.T."/>
            <person name="Hug L.A."/>
            <person name="Sharon I."/>
            <person name="Castelle C.J."/>
            <person name="Probst A.J."/>
            <person name="Thomas B.C."/>
            <person name="Singh A."/>
            <person name="Wilkins M.J."/>
            <person name="Karaoz U."/>
            <person name="Brodie E.L."/>
            <person name="Williams K.H."/>
            <person name="Hubbard S.S."/>
            <person name="Banfield J.F."/>
        </authorList>
    </citation>
    <scope>NUCLEOTIDE SEQUENCE [LARGE SCALE GENOMIC DNA]</scope>
</reference>
<dbReference type="AlphaFoldDB" id="A0A1F8B0A3"/>
<organism evidence="1 2">
    <name type="scientific">Candidatus Woesebacteria bacterium RIFCSPHIGHO2_12_FULL_46_16</name>
    <dbReference type="NCBI Taxonomy" id="1802513"/>
    <lineage>
        <taxon>Bacteria</taxon>
        <taxon>Candidatus Woeseibacteriota</taxon>
    </lineage>
</organism>
<accession>A0A1F8B0A3</accession>
<sequence length="73" mass="8142">MASGEPWQDWVEEAIACPPEWEFGTRLVVSGREWVCMDRGGAIQIEDGIAWIDMLTPEALFPHGNIVEALVSQ</sequence>
<dbReference type="Proteomes" id="UP000178313">
    <property type="component" value="Unassembled WGS sequence"/>
</dbReference>
<protein>
    <submittedName>
        <fullName evidence="1">Uncharacterized protein</fullName>
    </submittedName>
</protein>
<evidence type="ECO:0000313" key="1">
    <source>
        <dbReference type="EMBL" id="OGM57350.1"/>
    </source>
</evidence>
<proteinExistence type="predicted"/>
<comment type="caution">
    <text evidence="1">The sequence shown here is derived from an EMBL/GenBank/DDBJ whole genome shotgun (WGS) entry which is preliminary data.</text>
</comment>
<dbReference type="EMBL" id="MGGZ01000012">
    <property type="protein sequence ID" value="OGM57350.1"/>
    <property type="molecule type" value="Genomic_DNA"/>
</dbReference>
<gene>
    <name evidence="1" type="ORF">A3E46_00440</name>
</gene>